<keyword evidence="4" id="KW-1185">Reference proteome</keyword>
<proteinExistence type="predicted"/>
<comment type="caution">
    <text evidence="3">The sequence shown here is derived from an EMBL/GenBank/DDBJ whole genome shotgun (WGS) entry which is preliminary data.</text>
</comment>
<feature type="region of interest" description="Disordered" evidence="2">
    <location>
        <begin position="779"/>
        <end position="825"/>
    </location>
</feature>
<feature type="coiled-coil region" evidence="1">
    <location>
        <begin position="197"/>
        <end position="232"/>
    </location>
</feature>
<feature type="compositionally biased region" description="Acidic residues" evidence="2">
    <location>
        <begin position="528"/>
        <end position="540"/>
    </location>
</feature>
<feature type="compositionally biased region" description="Basic and acidic residues" evidence="2">
    <location>
        <begin position="559"/>
        <end position="571"/>
    </location>
</feature>
<keyword evidence="1" id="KW-0175">Coiled coil</keyword>
<dbReference type="Proteomes" id="UP001362999">
    <property type="component" value="Unassembled WGS sequence"/>
</dbReference>
<feature type="compositionally biased region" description="Pro residues" evidence="2">
    <location>
        <begin position="572"/>
        <end position="583"/>
    </location>
</feature>
<feature type="compositionally biased region" description="Pro residues" evidence="2">
    <location>
        <begin position="379"/>
        <end position="401"/>
    </location>
</feature>
<evidence type="ECO:0000256" key="1">
    <source>
        <dbReference type="SAM" id="Coils"/>
    </source>
</evidence>
<evidence type="ECO:0000256" key="2">
    <source>
        <dbReference type="SAM" id="MobiDB-lite"/>
    </source>
</evidence>
<feature type="compositionally biased region" description="Basic and acidic residues" evidence="2">
    <location>
        <begin position="804"/>
        <end position="817"/>
    </location>
</feature>
<dbReference type="AlphaFoldDB" id="A0AAV9ZUH4"/>
<feature type="region of interest" description="Disordered" evidence="2">
    <location>
        <begin position="334"/>
        <end position="414"/>
    </location>
</feature>
<feature type="region of interest" description="Disordered" evidence="2">
    <location>
        <begin position="522"/>
        <end position="583"/>
    </location>
</feature>
<feature type="compositionally biased region" description="Low complexity" evidence="2">
    <location>
        <begin position="541"/>
        <end position="550"/>
    </location>
</feature>
<reference evidence="3 4" key="1">
    <citation type="journal article" date="2024" name="J Genomics">
        <title>Draft genome sequencing and assembly of Favolaschia claudopus CIRM-BRFM 2984 isolated from oak limbs.</title>
        <authorList>
            <person name="Navarro D."/>
            <person name="Drula E."/>
            <person name="Chaduli D."/>
            <person name="Cazenave R."/>
            <person name="Ahrendt S."/>
            <person name="Wang J."/>
            <person name="Lipzen A."/>
            <person name="Daum C."/>
            <person name="Barry K."/>
            <person name="Grigoriev I.V."/>
            <person name="Favel A."/>
            <person name="Rosso M.N."/>
            <person name="Martin F."/>
        </authorList>
    </citation>
    <scope>NUCLEOTIDE SEQUENCE [LARGE SCALE GENOMIC DNA]</scope>
    <source>
        <strain evidence="3 4">CIRM-BRFM 2984</strain>
    </source>
</reference>
<feature type="compositionally biased region" description="Low complexity" evidence="2">
    <location>
        <begin position="357"/>
        <end position="375"/>
    </location>
</feature>
<evidence type="ECO:0000313" key="4">
    <source>
        <dbReference type="Proteomes" id="UP001362999"/>
    </source>
</evidence>
<evidence type="ECO:0000313" key="3">
    <source>
        <dbReference type="EMBL" id="KAK6992520.1"/>
    </source>
</evidence>
<name>A0AAV9ZUH4_9AGAR</name>
<dbReference type="EMBL" id="JAWWNJ010000109">
    <property type="protein sequence ID" value="KAK6992520.1"/>
    <property type="molecule type" value="Genomic_DNA"/>
</dbReference>
<feature type="region of interest" description="Disordered" evidence="2">
    <location>
        <begin position="1"/>
        <end position="25"/>
    </location>
</feature>
<accession>A0AAV9ZUH4</accession>
<sequence length="825" mass="90073">MTRAGAAARKREREGLGPVKPGPPGWVQGSKVGFFAQYADEYRAAAEIKRPGPFYEKVAHRYLAKYGYNTPWLGDLEEGQTIADDVDEDEDEEALPTEEAKTRAKYFRTLKGKIGAHYNGKYGGSVGGKKKATTSFKTVFDKPELAPPAPVKPRILWFYSHRFYNERVKDHVTARWAAVSRLPDAPKEITVRNAVTKECWERESESFKAEVREALEKEYEAAKAAHAIATAAEAPKTAEEYNVALNNAGYYLQPFADAVHERFGMNVAILLCGPIADRGGSIEVRSIHSGTTKGLVPRIWSDYDRGGFDAAQRSFVAFTHECFTDEECRARSLGNVGNDAESEPSAGTSAEGTQGVAPSAGPAQESSAAASSGDAHAPDAPPLPTTEPPTSPPALPPPPSAIAPHATAESSSSADMEWANSDLFSQEALDALNRYWAEREGLGVPSDQMMPSDFGMGDVGMGDGLDIGRALKAELAALSEEEYMEQMGLLYGMSASELKEANGMARDRLLLARLSRGVPASVALDMSSDPEDDGEDEDGDGAAAGTTPETNAVSGDEGGAGKDMEERDERQPTPPIPLTLPIPPTLETTWWEVQEMGSWTTELVSAFQGFSRGRTWGGEGWQRCISLLLEFERKNGFQDKGGAKAPSGKEERPAEVAKWMQLRREWGSPYALNTEIGGRDVEGSFANRWWVWWEAGQPAARLSGGAWASARDVREEDWAEMRQRYGRNGLLLYVGGLLWWGEAAAKEEEEREELLREWEVAVQDVCDVLGQVVNIVGESAEPNAQESGGLKTGAPQTRSRKRVVRDASSERDKENARPKRQRTKA</sequence>
<organism evidence="3 4">
    <name type="scientific">Favolaschia claudopus</name>
    <dbReference type="NCBI Taxonomy" id="2862362"/>
    <lineage>
        <taxon>Eukaryota</taxon>
        <taxon>Fungi</taxon>
        <taxon>Dikarya</taxon>
        <taxon>Basidiomycota</taxon>
        <taxon>Agaricomycotina</taxon>
        <taxon>Agaricomycetes</taxon>
        <taxon>Agaricomycetidae</taxon>
        <taxon>Agaricales</taxon>
        <taxon>Marasmiineae</taxon>
        <taxon>Mycenaceae</taxon>
        <taxon>Favolaschia</taxon>
    </lineage>
</organism>
<gene>
    <name evidence="3" type="ORF">R3P38DRAFT_3225587</name>
</gene>
<protein>
    <submittedName>
        <fullName evidence="3">Uncharacterized protein</fullName>
    </submittedName>
</protein>